<dbReference type="EMBL" id="BK032600">
    <property type="protein sequence ID" value="DAF50676.1"/>
    <property type="molecule type" value="Genomic_DNA"/>
</dbReference>
<evidence type="ECO:0000256" key="2">
    <source>
        <dbReference type="ARBA" id="ARBA00023200"/>
    </source>
</evidence>
<evidence type="ECO:0000256" key="1">
    <source>
        <dbReference type="ARBA" id="ARBA00022561"/>
    </source>
</evidence>
<keyword evidence="1" id="KW-0167">Capsid protein</keyword>
<dbReference type="InterPro" id="IPR005564">
    <property type="entry name" value="Major_capsid_GpE"/>
</dbReference>
<sequence length="375" mass="43140">MQRSTFSFYDWHFSGEMQELMDYANQKFDNENWRSYGDWDVPQMSKSWNVMVDEYTQATRPVMLAPLAEKPIMDTTGFEWYSGRIPKMGHAIQFMETDIQEFYELDIPQGALLDKIREKWYTKMEACIQGFHTELNCMTYQALSTGMLNYTASGTNSIPVQIDYRVPAKHKLKALKQKWFSDTDWTPNENADPIKDLQRMCKIADNDGVPYDHFEMSKDLYDNFLMHPKVTAAVQARLVPAAASTTIYPMNNQEIVDVLMKVFSIPVIIPVDEKSKWNKLGVIEEAKPSFEKNTVVLVQSGQFFRIKNSPSMYLQDTNPAVRISSLEGGRIAFLHQYSSEPYAEKSSGELWACPVMKNPNNLIIMKVDEQSNTGL</sequence>
<name>A0A8S5SHZ9_9CAUD</name>
<keyword evidence="1" id="KW-0946">Virion</keyword>
<accession>A0A8S5SHZ9</accession>
<protein>
    <submittedName>
        <fullName evidence="3">Capsid protein</fullName>
    </submittedName>
</protein>
<dbReference type="Pfam" id="PF03864">
    <property type="entry name" value="Phage_cap_E"/>
    <property type="match status" value="1"/>
</dbReference>
<reference evidence="3" key="1">
    <citation type="journal article" date="2021" name="Proc. Natl. Acad. Sci. U.S.A.">
        <title>A Catalog of Tens of Thousands of Viruses from Human Metagenomes Reveals Hidden Associations with Chronic Diseases.</title>
        <authorList>
            <person name="Tisza M.J."/>
            <person name="Buck C.B."/>
        </authorList>
    </citation>
    <scope>NUCLEOTIDE SEQUENCE</scope>
    <source>
        <strain evidence="3">Ct04y17</strain>
    </source>
</reference>
<organism evidence="3">
    <name type="scientific">Myoviridae sp. ct04y17</name>
    <dbReference type="NCBI Taxonomy" id="2827652"/>
    <lineage>
        <taxon>Viruses</taxon>
        <taxon>Duplodnaviria</taxon>
        <taxon>Heunggongvirae</taxon>
        <taxon>Uroviricota</taxon>
        <taxon>Caudoviricetes</taxon>
    </lineage>
</organism>
<evidence type="ECO:0000313" key="3">
    <source>
        <dbReference type="EMBL" id="DAF50676.1"/>
    </source>
</evidence>
<dbReference type="GO" id="GO:0019028">
    <property type="term" value="C:viral capsid"/>
    <property type="evidence" value="ECO:0007669"/>
    <property type="project" value="UniProtKB-KW"/>
</dbReference>
<keyword evidence="2" id="KW-1035">Host cytoplasm</keyword>
<proteinExistence type="predicted"/>